<dbReference type="VEuPathDB" id="FungiDB:ASPWEDRAFT_32370"/>
<dbReference type="EMBL" id="KV878217">
    <property type="protein sequence ID" value="OJJ30164.1"/>
    <property type="molecule type" value="Genomic_DNA"/>
</dbReference>
<evidence type="ECO:0000259" key="3">
    <source>
        <dbReference type="Pfam" id="PF07993"/>
    </source>
</evidence>
<sequence>MWEYYKDKTILLAGGIEFIGTALLCRILREASPKQIYVLCRRGTQGAHEKWKSLLSEQSAATLLESKKITVINGDISIPKMGLWFDTLEELEQSVNIVIHATSSIDLLGDLGEMSRSVIAPTLELASLALNFQNLERFVYVSTAYCNAHLWTETDATDVPVKEEIYHLENEVELGSQALAAWSEIQETGTSSEYTSHDFPWAYAYAHHLTERLVTDLFASHDAFEKLLIIRPSMIGPAIEYPHPGFSSSSTPLTALAASILLYPGRHMRIAGRAKNPWTETTLDEVPVDVVVDRLLMHLVYGTTGCVHAVSGERGRLPFKTWWASLMAVRRLPWKLKPVWIPLDWHSSGPHPAAGIFKVLGTSFEFAENQTLDLLERIGEKESLGLRLFTPDFESYDFQGRRDGIRQIAIARAKKMKWPRSLIKLLIPGKKVEHISSVQQSSNIDQQESRMDEIAAAPMMSKEALDQHSGMIHSGSAQGPQDDGAPHDSDDELMVYETPRDYATWARQERDRLITEGADPDSVILQSELRHHIRRREGESIDDFTQRYAETMMAMIGRGVSILNDQCTADVVASGFTTADGRFFDLGPGSGATKGEFREFNRWFSETSEAGQTQEVPEKWLKFEK</sequence>
<organism evidence="4 5">
    <name type="scientific">Aspergillus wentii DTO 134E9</name>
    <dbReference type="NCBI Taxonomy" id="1073089"/>
    <lineage>
        <taxon>Eukaryota</taxon>
        <taxon>Fungi</taxon>
        <taxon>Dikarya</taxon>
        <taxon>Ascomycota</taxon>
        <taxon>Pezizomycotina</taxon>
        <taxon>Eurotiomycetes</taxon>
        <taxon>Eurotiomycetidae</taxon>
        <taxon>Eurotiales</taxon>
        <taxon>Aspergillaceae</taxon>
        <taxon>Aspergillus</taxon>
        <taxon>Aspergillus subgen. Cremei</taxon>
    </lineage>
</organism>
<dbReference type="InterPro" id="IPR026055">
    <property type="entry name" value="FAR"/>
</dbReference>
<feature type="region of interest" description="Disordered" evidence="2">
    <location>
        <begin position="464"/>
        <end position="490"/>
    </location>
</feature>
<dbReference type="GeneID" id="63749504"/>
<dbReference type="AlphaFoldDB" id="A0A1L9R5H7"/>
<accession>A0A1L9R5H7</accession>
<protein>
    <recommendedName>
        <fullName evidence="1">Fatty acyl-CoA reductase</fullName>
        <ecNumber evidence="1">1.2.1.84</ecNumber>
    </recommendedName>
</protein>
<evidence type="ECO:0000313" key="4">
    <source>
        <dbReference type="EMBL" id="OJJ30164.1"/>
    </source>
</evidence>
<dbReference type="Proteomes" id="UP000184383">
    <property type="component" value="Unassembled WGS sequence"/>
</dbReference>
<keyword evidence="1" id="KW-0443">Lipid metabolism</keyword>
<evidence type="ECO:0000313" key="5">
    <source>
        <dbReference type="Proteomes" id="UP000184383"/>
    </source>
</evidence>
<dbReference type="InterPro" id="IPR013120">
    <property type="entry name" value="FAR_NAD-bd"/>
</dbReference>
<keyword evidence="1" id="KW-0560">Oxidoreductase</keyword>
<evidence type="ECO:0000256" key="1">
    <source>
        <dbReference type="RuleBase" id="RU363097"/>
    </source>
</evidence>
<comment type="function">
    <text evidence="1">Catalyzes the reduction of fatty acyl-CoA to fatty alcohols.</text>
</comment>
<dbReference type="EC" id="1.2.1.84" evidence="1"/>
<dbReference type="GO" id="GO:0080019">
    <property type="term" value="F:alcohol-forming very long-chain fatty acyl-CoA reductase activity"/>
    <property type="evidence" value="ECO:0007669"/>
    <property type="project" value="InterPro"/>
</dbReference>
<dbReference type="GO" id="GO:0102965">
    <property type="term" value="F:alcohol-forming long-chain fatty acyl-CoA reductase activity"/>
    <property type="evidence" value="ECO:0007669"/>
    <property type="project" value="UniProtKB-EC"/>
</dbReference>
<dbReference type="PANTHER" id="PTHR11011:SF45">
    <property type="entry name" value="FATTY ACYL-COA REDUCTASE CG8306-RELATED"/>
    <property type="match status" value="1"/>
</dbReference>
<name>A0A1L9R5H7_ASPWE</name>
<comment type="catalytic activity">
    <reaction evidence="1">
        <text>a long-chain fatty acyl-CoA + 2 NADPH + 2 H(+) = a long-chain primary fatty alcohol + 2 NADP(+) + CoA</text>
        <dbReference type="Rhea" id="RHEA:52716"/>
        <dbReference type="ChEBI" id="CHEBI:15378"/>
        <dbReference type="ChEBI" id="CHEBI:57287"/>
        <dbReference type="ChEBI" id="CHEBI:57783"/>
        <dbReference type="ChEBI" id="CHEBI:58349"/>
        <dbReference type="ChEBI" id="CHEBI:77396"/>
        <dbReference type="ChEBI" id="CHEBI:83139"/>
        <dbReference type="EC" id="1.2.1.84"/>
    </reaction>
</comment>
<dbReference type="GO" id="GO:0035336">
    <property type="term" value="P:long-chain fatty-acyl-CoA metabolic process"/>
    <property type="evidence" value="ECO:0007669"/>
    <property type="project" value="TreeGrafter"/>
</dbReference>
<dbReference type="RefSeq" id="XP_040683841.1">
    <property type="nucleotide sequence ID" value="XM_040833656.1"/>
</dbReference>
<keyword evidence="1" id="KW-0521">NADP</keyword>
<dbReference type="PANTHER" id="PTHR11011">
    <property type="entry name" value="MALE STERILITY PROTEIN 2-RELATED"/>
    <property type="match status" value="1"/>
</dbReference>
<dbReference type="GO" id="GO:0005777">
    <property type="term" value="C:peroxisome"/>
    <property type="evidence" value="ECO:0007669"/>
    <property type="project" value="TreeGrafter"/>
</dbReference>
<dbReference type="STRING" id="1073089.A0A1L9R5H7"/>
<gene>
    <name evidence="4" type="ORF">ASPWEDRAFT_32370</name>
</gene>
<evidence type="ECO:0000256" key="2">
    <source>
        <dbReference type="SAM" id="MobiDB-lite"/>
    </source>
</evidence>
<keyword evidence="5" id="KW-1185">Reference proteome</keyword>
<dbReference type="SUPFAM" id="SSF51735">
    <property type="entry name" value="NAD(P)-binding Rossmann-fold domains"/>
    <property type="match status" value="1"/>
</dbReference>
<dbReference type="Pfam" id="PF07993">
    <property type="entry name" value="NAD_binding_4"/>
    <property type="match status" value="1"/>
</dbReference>
<feature type="domain" description="Thioester reductase (TE)" evidence="3">
    <location>
        <begin position="14"/>
        <end position="293"/>
    </location>
</feature>
<proteinExistence type="inferred from homology"/>
<reference evidence="5" key="1">
    <citation type="journal article" date="2017" name="Genome Biol.">
        <title>Comparative genomics reveals high biological diversity and specific adaptations in the industrially and medically important fungal genus Aspergillus.</title>
        <authorList>
            <person name="de Vries R.P."/>
            <person name="Riley R."/>
            <person name="Wiebenga A."/>
            <person name="Aguilar-Osorio G."/>
            <person name="Amillis S."/>
            <person name="Uchima C.A."/>
            <person name="Anderluh G."/>
            <person name="Asadollahi M."/>
            <person name="Askin M."/>
            <person name="Barry K."/>
            <person name="Battaglia E."/>
            <person name="Bayram O."/>
            <person name="Benocci T."/>
            <person name="Braus-Stromeyer S.A."/>
            <person name="Caldana C."/>
            <person name="Canovas D."/>
            <person name="Cerqueira G.C."/>
            <person name="Chen F."/>
            <person name="Chen W."/>
            <person name="Choi C."/>
            <person name="Clum A."/>
            <person name="Dos Santos R.A."/>
            <person name="Damasio A.R."/>
            <person name="Diallinas G."/>
            <person name="Emri T."/>
            <person name="Fekete E."/>
            <person name="Flipphi M."/>
            <person name="Freyberg S."/>
            <person name="Gallo A."/>
            <person name="Gournas C."/>
            <person name="Habgood R."/>
            <person name="Hainaut M."/>
            <person name="Harispe M.L."/>
            <person name="Henrissat B."/>
            <person name="Hilden K.S."/>
            <person name="Hope R."/>
            <person name="Hossain A."/>
            <person name="Karabika E."/>
            <person name="Karaffa L."/>
            <person name="Karanyi Z."/>
            <person name="Krasevec N."/>
            <person name="Kuo A."/>
            <person name="Kusch H."/>
            <person name="LaButti K."/>
            <person name="Lagendijk E.L."/>
            <person name="Lapidus A."/>
            <person name="Levasseur A."/>
            <person name="Lindquist E."/>
            <person name="Lipzen A."/>
            <person name="Logrieco A.F."/>
            <person name="MacCabe A."/>
            <person name="Maekelae M.R."/>
            <person name="Malavazi I."/>
            <person name="Melin P."/>
            <person name="Meyer V."/>
            <person name="Mielnichuk N."/>
            <person name="Miskei M."/>
            <person name="Molnar A.P."/>
            <person name="Mule G."/>
            <person name="Ngan C.Y."/>
            <person name="Orejas M."/>
            <person name="Orosz E."/>
            <person name="Ouedraogo J.P."/>
            <person name="Overkamp K.M."/>
            <person name="Park H.-S."/>
            <person name="Perrone G."/>
            <person name="Piumi F."/>
            <person name="Punt P.J."/>
            <person name="Ram A.F."/>
            <person name="Ramon A."/>
            <person name="Rauscher S."/>
            <person name="Record E."/>
            <person name="Riano-Pachon D.M."/>
            <person name="Robert V."/>
            <person name="Roehrig J."/>
            <person name="Ruller R."/>
            <person name="Salamov A."/>
            <person name="Salih N.S."/>
            <person name="Samson R.A."/>
            <person name="Sandor E."/>
            <person name="Sanguinetti M."/>
            <person name="Schuetze T."/>
            <person name="Sepcic K."/>
            <person name="Shelest E."/>
            <person name="Sherlock G."/>
            <person name="Sophianopoulou V."/>
            <person name="Squina F.M."/>
            <person name="Sun H."/>
            <person name="Susca A."/>
            <person name="Todd R.B."/>
            <person name="Tsang A."/>
            <person name="Unkles S.E."/>
            <person name="van de Wiele N."/>
            <person name="van Rossen-Uffink D."/>
            <person name="Oliveira J.V."/>
            <person name="Vesth T.C."/>
            <person name="Visser J."/>
            <person name="Yu J.-H."/>
            <person name="Zhou M."/>
            <person name="Andersen M.R."/>
            <person name="Archer D.B."/>
            <person name="Baker S.E."/>
            <person name="Benoit I."/>
            <person name="Brakhage A.A."/>
            <person name="Braus G.H."/>
            <person name="Fischer R."/>
            <person name="Frisvad J.C."/>
            <person name="Goldman G.H."/>
            <person name="Houbraken J."/>
            <person name="Oakley B."/>
            <person name="Pocsi I."/>
            <person name="Scazzocchio C."/>
            <person name="Seiboth B."/>
            <person name="vanKuyk P.A."/>
            <person name="Wortman J."/>
            <person name="Dyer P.S."/>
            <person name="Grigoriev I.V."/>
        </authorList>
    </citation>
    <scope>NUCLEOTIDE SEQUENCE [LARGE SCALE GENOMIC DNA]</scope>
    <source>
        <strain evidence="5">DTO 134E9</strain>
    </source>
</reference>
<comment type="similarity">
    <text evidence="1">Belongs to the fatty acyl-CoA reductase family.</text>
</comment>
<dbReference type="InterPro" id="IPR036291">
    <property type="entry name" value="NAD(P)-bd_dom_sf"/>
</dbReference>
<dbReference type="OrthoDB" id="429813at2759"/>
<dbReference type="Gene3D" id="3.40.50.720">
    <property type="entry name" value="NAD(P)-binding Rossmann-like Domain"/>
    <property type="match status" value="1"/>
</dbReference>
<keyword evidence="1" id="KW-0444">Lipid biosynthesis</keyword>